<dbReference type="GO" id="GO:0000940">
    <property type="term" value="C:outer kinetochore"/>
    <property type="evidence" value="ECO:0007669"/>
    <property type="project" value="TreeGrafter"/>
</dbReference>
<evidence type="ECO:0000256" key="2">
    <source>
        <dbReference type="ARBA" id="ARBA00047182"/>
    </source>
</evidence>
<sequence length="248" mass="27782">MDEYIARLHHSLDVLKLCVSLCKVSTDDAYFVKNARAKLVDASEHQRRIDELFKQYEDVKKREAKILTDLEVRVQLAECQRSFVESLPPKSQPSGIATQGSSLAAGDRPCRQQVTAGSKHVTNLIAPLSEEEFSSVPKYMKGRFTLAAINKLVDGFNKAIASKYELLALPKSRLKEAQWKRVAAYHTQETAETKRLSFVVDADLTGKSGGGAAFESSRVVTQFVVVMRHCGRIREIRGPERIVRYVVV</sequence>
<dbReference type="InterPro" id="IPR009829">
    <property type="entry name" value="SKA1"/>
</dbReference>
<evidence type="ECO:0000256" key="3">
    <source>
        <dbReference type="ARBA" id="ARBA00047202"/>
    </source>
</evidence>
<dbReference type="AlphaFoldDB" id="A0A6M2D247"/>
<dbReference type="OrthoDB" id="5962at2759"/>
<organism evidence="5">
    <name type="scientific">Rhipicephalus microplus</name>
    <name type="common">Cattle tick</name>
    <name type="synonym">Boophilus microplus</name>
    <dbReference type="NCBI Taxonomy" id="6941"/>
    <lineage>
        <taxon>Eukaryota</taxon>
        <taxon>Metazoa</taxon>
        <taxon>Ecdysozoa</taxon>
        <taxon>Arthropoda</taxon>
        <taxon>Chelicerata</taxon>
        <taxon>Arachnida</taxon>
        <taxon>Acari</taxon>
        <taxon>Parasitiformes</taxon>
        <taxon>Ixodida</taxon>
        <taxon>Ixodoidea</taxon>
        <taxon>Ixodidae</taxon>
        <taxon>Rhipicephalinae</taxon>
        <taxon>Rhipicephalus</taxon>
        <taxon>Boophilus</taxon>
    </lineage>
</organism>
<accession>A0A6M2D247</accession>
<comment type="similarity">
    <text evidence="1">Belongs to the SKA1 family.</text>
</comment>
<evidence type="ECO:0000256" key="1">
    <source>
        <dbReference type="ARBA" id="ARBA00006836"/>
    </source>
</evidence>
<dbReference type="GO" id="GO:0005876">
    <property type="term" value="C:spindle microtubule"/>
    <property type="evidence" value="ECO:0007669"/>
    <property type="project" value="TreeGrafter"/>
</dbReference>
<name>A0A6M2D247_RHIMP</name>
<dbReference type="GO" id="GO:0072686">
    <property type="term" value="C:mitotic spindle"/>
    <property type="evidence" value="ECO:0007669"/>
    <property type="project" value="TreeGrafter"/>
</dbReference>
<dbReference type="PANTHER" id="PTHR28573">
    <property type="entry name" value="SPINDLE AND KINETOCHORE-ASSOCIATED PROTEIN 1"/>
    <property type="match status" value="1"/>
</dbReference>
<dbReference type="GO" id="GO:0008017">
    <property type="term" value="F:microtubule binding"/>
    <property type="evidence" value="ECO:0007669"/>
    <property type="project" value="InterPro"/>
</dbReference>
<dbReference type="InterPro" id="IPR042031">
    <property type="entry name" value="SKA1_MBD_sf"/>
</dbReference>
<dbReference type="VEuPathDB" id="VectorBase:LOC119168372"/>
<dbReference type="EMBL" id="GHWJ01007476">
    <property type="protein sequence ID" value="NOV40213.1"/>
    <property type="molecule type" value="Transcribed_RNA"/>
</dbReference>
<dbReference type="GO" id="GO:0007059">
    <property type="term" value="P:chromosome segregation"/>
    <property type="evidence" value="ECO:0007669"/>
    <property type="project" value="InterPro"/>
</dbReference>
<dbReference type="Gene3D" id="1.10.10.1890">
    <property type="entry name" value="Ska1 microtubule binding domain-like"/>
    <property type="match status" value="1"/>
</dbReference>
<feature type="compositionally biased region" description="Polar residues" evidence="4">
    <location>
        <begin position="92"/>
        <end position="102"/>
    </location>
</feature>
<evidence type="ECO:0000256" key="4">
    <source>
        <dbReference type="SAM" id="MobiDB-lite"/>
    </source>
</evidence>
<dbReference type="GO" id="GO:0031110">
    <property type="term" value="P:regulation of microtubule polymerization or depolymerization"/>
    <property type="evidence" value="ECO:0007669"/>
    <property type="project" value="TreeGrafter"/>
</dbReference>
<proteinExistence type="inferred from homology"/>
<dbReference type="Pfam" id="PF07160">
    <property type="entry name" value="SKA1"/>
    <property type="match status" value="1"/>
</dbReference>
<protein>
    <recommendedName>
        <fullName evidence="2">SKA complex subunit 1</fullName>
    </recommendedName>
    <alternativeName>
        <fullName evidence="3">Spindle and kinetochore-associated protein 1</fullName>
    </alternativeName>
</protein>
<reference evidence="5" key="1">
    <citation type="submission" date="2019-09" db="EMBL/GenBank/DDBJ databases">
        <title>Organ-specific transcriptomic study of the physiology of the cattle tick, Rhipicephalus microplus.</title>
        <authorList>
            <person name="Tirloni L."/>
            <person name="Braz G."/>
            <person name="Gandara A.C.P."/>
            <person name="Sabadin G.A."/>
            <person name="da Silva R.M."/>
            <person name="Guizzo M.G."/>
            <person name="Machado J.A."/>
            <person name="Costa E.P."/>
            <person name="Gomes H.F."/>
            <person name="Moraes J."/>
            <person name="Mota M.B.S."/>
            <person name="Mesquita R.D."/>
            <person name="Alvarenga P.H."/>
            <person name="Alves F."/>
            <person name="Seixas A."/>
            <person name="da Fonseca R.N."/>
            <person name="Fogaca A."/>
            <person name="Logullo C."/>
            <person name="Tanaka A."/>
            <person name="Daffre S."/>
            <person name="Termignoni C."/>
            <person name="Vaz I.S.Jr."/>
            <person name="Oliveira P.L."/>
            <person name="Ribeiro J.M."/>
        </authorList>
    </citation>
    <scope>NUCLEOTIDE SEQUENCE</scope>
    <source>
        <strain evidence="5">Porto Alegre</strain>
    </source>
</reference>
<dbReference type="GO" id="GO:0051301">
    <property type="term" value="P:cell division"/>
    <property type="evidence" value="ECO:0007669"/>
    <property type="project" value="InterPro"/>
</dbReference>
<dbReference type="GO" id="GO:0000278">
    <property type="term" value="P:mitotic cell cycle"/>
    <property type="evidence" value="ECO:0007669"/>
    <property type="project" value="TreeGrafter"/>
</dbReference>
<evidence type="ECO:0000313" key="5">
    <source>
        <dbReference type="EMBL" id="NOV40213.1"/>
    </source>
</evidence>
<feature type="region of interest" description="Disordered" evidence="4">
    <location>
        <begin position="86"/>
        <end position="109"/>
    </location>
</feature>
<dbReference type="PANTHER" id="PTHR28573:SF1">
    <property type="entry name" value="SPINDLE AND KINETOCHORE-ASSOCIATED PROTEIN 1"/>
    <property type="match status" value="1"/>
</dbReference>